<evidence type="ECO:0000313" key="1">
    <source>
        <dbReference type="EMBL" id="BAA90620.1"/>
    </source>
</evidence>
<organism evidence="1 2">
    <name type="scientific">Oryza sativa subsp. japonica</name>
    <name type="common">Rice</name>
    <dbReference type="NCBI Taxonomy" id="39947"/>
    <lineage>
        <taxon>Eukaryota</taxon>
        <taxon>Viridiplantae</taxon>
        <taxon>Streptophyta</taxon>
        <taxon>Embryophyta</taxon>
        <taxon>Tracheophyta</taxon>
        <taxon>Spermatophyta</taxon>
        <taxon>Magnoliopsida</taxon>
        <taxon>Liliopsida</taxon>
        <taxon>Poales</taxon>
        <taxon>Poaceae</taxon>
        <taxon>BOP clade</taxon>
        <taxon>Oryzoideae</taxon>
        <taxon>Oryzeae</taxon>
        <taxon>Oryzinae</taxon>
        <taxon>Oryza</taxon>
        <taxon>Oryza sativa</taxon>
    </lineage>
</organism>
<accession>Q9LWZ4</accession>
<dbReference type="Proteomes" id="UP000000763">
    <property type="component" value="Chromosome 6"/>
</dbReference>
<dbReference type="EMBL" id="AP001129">
    <property type="protein sequence ID" value="BAA90620.1"/>
    <property type="molecule type" value="Genomic_DNA"/>
</dbReference>
<evidence type="ECO:0000313" key="2">
    <source>
        <dbReference type="Proteomes" id="UP000000763"/>
    </source>
</evidence>
<reference evidence="2" key="1">
    <citation type="journal article" date="2005" name="Nature">
        <title>The map-based sequence of the rice genome.</title>
        <authorList>
            <consortium name="International rice genome sequencing project (IRGSP)"/>
            <person name="Matsumoto T."/>
            <person name="Wu J."/>
            <person name="Kanamori H."/>
            <person name="Katayose Y."/>
            <person name="Fujisawa M."/>
            <person name="Namiki N."/>
            <person name="Mizuno H."/>
            <person name="Yamamoto K."/>
            <person name="Antonio B.A."/>
            <person name="Baba T."/>
            <person name="Sakata K."/>
            <person name="Nagamura Y."/>
            <person name="Aoki H."/>
            <person name="Arikawa K."/>
            <person name="Arita K."/>
            <person name="Bito T."/>
            <person name="Chiden Y."/>
            <person name="Fujitsuka N."/>
            <person name="Fukunaka R."/>
            <person name="Hamada M."/>
            <person name="Harada C."/>
            <person name="Hayashi A."/>
            <person name="Hijishita S."/>
            <person name="Honda M."/>
            <person name="Hosokawa S."/>
            <person name="Ichikawa Y."/>
            <person name="Idonuma A."/>
            <person name="Iijima M."/>
            <person name="Ikeda M."/>
            <person name="Ikeno M."/>
            <person name="Ito K."/>
            <person name="Ito S."/>
            <person name="Ito T."/>
            <person name="Ito Y."/>
            <person name="Ito Y."/>
            <person name="Iwabuchi A."/>
            <person name="Kamiya K."/>
            <person name="Karasawa W."/>
            <person name="Kurita K."/>
            <person name="Katagiri S."/>
            <person name="Kikuta A."/>
            <person name="Kobayashi H."/>
            <person name="Kobayashi N."/>
            <person name="Machita K."/>
            <person name="Maehara T."/>
            <person name="Masukawa M."/>
            <person name="Mizubayashi T."/>
            <person name="Mukai Y."/>
            <person name="Nagasaki H."/>
            <person name="Nagata Y."/>
            <person name="Naito S."/>
            <person name="Nakashima M."/>
            <person name="Nakama Y."/>
            <person name="Nakamichi Y."/>
            <person name="Nakamura M."/>
            <person name="Meguro A."/>
            <person name="Negishi M."/>
            <person name="Ohta I."/>
            <person name="Ohta T."/>
            <person name="Okamoto M."/>
            <person name="Ono N."/>
            <person name="Saji S."/>
            <person name="Sakaguchi M."/>
            <person name="Sakai K."/>
            <person name="Shibata M."/>
            <person name="Shimokawa T."/>
            <person name="Song J."/>
            <person name="Takazaki Y."/>
            <person name="Terasawa K."/>
            <person name="Tsugane M."/>
            <person name="Tsuji K."/>
            <person name="Ueda S."/>
            <person name="Waki K."/>
            <person name="Yamagata H."/>
            <person name="Yamamoto M."/>
            <person name="Yamamoto S."/>
            <person name="Yamane H."/>
            <person name="Yoshiki S."/>
            <person name="Yoshihara R."/>
            <person name="Yukawa K."/>
            <person name="Zhong H."/>
            <person name="Yano M."/>
            <person name="Yuan Q."/>
            <person name="Ouyang S."/>
            <person name="Liu J."/>
            <person name="Jones K.M."/>
            <person name="Gansberger K."/>
            <person name="Moffat K."/>
            <person name="Hill J."/>
            <person name="Bera J."/>
            <person name="Fadrosh D."/>
            <person name="Jin S."/>
            <person name="Johri S."/>
            <person name="Kim M."/>
            <person name="Overton L."/>
            <person name="Reardon M."/>
            <person name="Tsitrin T."/>
            <person name="Vuong H."/>
            <person name="Weaver B."/>
            <person name="Ciecko A."/>
            <person name="Tallon L."/>
            <person name="Jackson J."/>
            <person name="Pai G."/>
            <person name="Aken S.V."/>
            <person name="Utterback T."/>
            <person name="Reidmuller S."/>
            <person name="Feldblyum T."/>
            <person name="Hsiao J."/>
            <person name="Zismann V."/>
            <person name="Iobst S."/>
            <person name="de Vazeille A.R."/>
            <person name="Buell C.R."/>
            <person name="Ying K."/>
            <person name="Li Y."/>
            <person name="Lu T."/>
            <person name="Huang Y."/>
            <person name="Zhao Q."/>
            <person name="Feng Q."/>
            <person name="Zhang L."/>
            <person name="Zhu J."/>
            <person name="Weng Q."/>
            <person name="Mu J."/>
            <person name="Lu Y."/>
            <person name="Fan D."/>
            <person name="Liu Y."/>
            <person name="Guan J."/>
            <person name="Zhang Y."/>
            <person name="Yu S."/>
            <person name="Liu X."/>
            <person name="Zhang Y."/>
            <person name="Hong G."/>
            <person name="Han B."/>
            <person name="Choisne N."/>
            <person name="Demange N."/>
            <person name="Orjeda G."/>
            <person name="Samain S."/>
            <person name="Cattolico L."/>
            <person name="Pelletier E."/>
            <person name="Couloux A."/>
            <person name="Segurens B."/>
            <person name="Wincker P."/>
            <person name="D'Hont A."/>
            <person name="Scarpelli C."/>
            <person name="Weissenbach J."/>
            <person name="Salanoubat M."/>
            <person name="Quetier F."/>
            <person name="Yu Y."/>
            <person name="Kim H.R."/>
            <person name="Rambo T."/>
            <person name="Currie J."/>
            <person name="Collura K."/>
            <person name="Luo M."/>
            <person name="Yang T."/>
            <person name="Ammiraju J.S.S."/>
            <person name="Engler F."/>
            <person name="Soderlund C."/>
            <person name="Wing R.A."/>
            <person name="Palmer L.E."/>
            <person name="de la Bastide M."/>
            <person name="Spiegel L."/>
            <person name="Nascimento L."/>
            <person name="Zutavern T."/>
            <person name="O'Shaughnessy A."/>
            <person name="Dike S."/>
            <person name="Dedhia N."/>
            <person name="Preston R."/>
            <person name="Balija V."/>
            <person name="McCombie W.R."/>
            <person name="Chow T."/>
            <person name="Chen H."/>
            <person name="Chung M."/>
            <person name="Chen C."/>
            <person name="Shaw J."/>
            <person name="Wu H."/>
            <person name="Hsiao K."/>
            <person name="Chao Y."/>
            <person name="Chu M."/>
            <person name="Cheng C."/>
            <person name="Hour A."/>
            <person name="Lee P."/>
            <person name="Lin S."/>
            <person name="Lin Y."/>
            <person name="Liou J."/>
            <person name="Liu S."/>
            <person name="Hsing Y."/>
            <person name="Raghuvanshi S."/>
            <person name="Mohanty A."/>
            <person name="Bharti A.K."/>
            <person name="Gaur A."/>
            <person name="Gupta V."/>
            <person name="Kumar D."/>
            <person name="Ravi V."/>
            <person name="Vij S."/>
            <person name="Kapur A."/>
            <person name="Khurana P."/>
            <person name="Khurana P."/>
            <person name="Khurana J.P."/>
            <person name="Tyagi A.K."/>
            <person name="Gaikwad K."/>
            <person name="Singh A."/>
            <person name="Dalal V."/>
            <person name="Srivastava S."/>
            <person name="Dixit A."/>
            <person name="Pal A.K."/>
            <person name="Ghazi I.A."/>
            <person name="Yadav M."/>
            <person name="Pandit A."/>
            <person name="Bhargava A."/>
            <person name="Sureshbabu K."/>
            <person name="Batra K."/>
            <person name="Sharma T.R."/>
            <person name="Mohapatra T."/>
            <person name="Singh N.K."/>
            <person name="Messing J."/>
            <person name="Nelson A.B."/>
            <person name="Fuks G."/>
            <person name="Kavchok S."/>
            <person name="Keizer G."/>
            <person name="Linton E."/>
            <person name="Llaca V."/>
            <person name="Song R."/>
            <person name="Tanyolac B."/>
            <person name="Young S."/>
            <person name="Ho-Il K."/>
            <person name="Hahn J.H."/>
            <person name="Sangsakoo G."/>
            <person name="Vanavichit A."/>
            <person name="de Mattos Luiz.A.T."/>
            <person name="Zimmer P.D."/>
            <person name="Malone G."/>
            <person name="Dellagostin O."/>
            <person name="de Oliveira A.C."/>
            <person name="Bevan M."/>
            <person name="Bancroft I."/>
            <person name="Minx P."/>
            <person name="Cordum H."/>
            <person name="Wilson R."/>
            <person name="Cheng Z."/>
            <person name="Jin W."/>
            <person name="Jiang J."/>
            <person name="Leong S.A."/>
            <person name="Iwama H."/>
            <person name="Gojobori T."/>
            <person name="Itoh T."/>
            <person name="Niimura Y."/>
            <person name="Fujii Y."/>
            <person name="Habara T."/>
            <person name="Sakai H."/>
            <person name="Sato Y."/>
            <person name="Wilson G."/>
            <person name="Kumar K."/>
            <person name="McCouch S."/>
            <person name="Juretic N."/>
            <person name="Hoen D."/>
            <person name="Wright S."/>
            <person name="Bruskiewich R."/>
            <person name="Bureau T."/>
            <person name="Miyao A."/>
            <person name="Hirochika H."/>
            <person name="Nishikawa T."/>
            <person name="Kadowaki K."/>
            <person name="Sugiura M."/>
            <person name="Burr B."/>
            <person name="Sasaki T."/>
        </authorList>
    </citation>
    <scope>NUCLEOTIDE SEQUENCE [LARGE SCALE GENOMIC DNA]</scope>
    <source>
        <strain evidence="2">cv. Nipponbare</strain>
    </source>
</reference>
<protein>
    <submittedName>
        <fullName evidence="1">Uncharacterized protein</fullName>
    </submittedName>
</protein>
<sequence length="96" mass="11181">MIVTDIKYVLLQEGNKGEGKFKDQSTFNIEVFEWLHNNLCLAERTKTVEEEVACNLKLQDHGVNNRIWHQTRIRRKEIEMDLVLKQVKLGIGLCIG</sequence>
<proteinExistence type="predicted"/>
<name>Q9LWZ4_ORYSJ</name>
<reference evidence="2" key="2">
    <citation type="journal article" date="2008" name="Nucleic Acids Res.">
        <title>The rice annotation project database (RAP-DB): 2008 update.</title>
        <authorList>
            <consortium name="The rice annotation project (RAP)"/>
        </authorList>
    </citation>
    <scope>GENOME REANNOTATION</scope>
    <source>
        <strain evidence="2">cv. Nipponbare</strain>
    </source>
</reference>
<gene>
    <name evidence="1" type="primary">P0644B06.19</name>
</gene>
<dbReference type="AlphaFoldDB" id="Q9LWZ4"/>